<dbReference type="SUPFAM" id="SSF50978">
    <property type="entry name" value="WD40 repeat-like"/>
    <property type="match status" value="1"/>
</dbReference>
<dbReference type="PANTHER" id="PTHR12442:SF22">
    <property type="entry name" value="CYTOPLASMIC DYNEIN 1 INTERMEDIATE CHAIN-RELATED"/>
    <property type="match status" value="1"/>
</dbReference>
<feature type="compositionally biased region" description="Low complexity" evidence="6">
    <location>
        <begin position="87"/>
        <end position="106"/>
    </location>
</feature>
<proteinExistence type="predicted"/>
<dbReference type="SMART" id="SM00320">
    <property type="entry name" value="WD40"/>
    <property type="match status" value="6"/>
</dbReference>
<dbReference type="Proteomes" id="UP000187429">
    <property type="component" value="Unassembled WGS sequence"/>
</dbReference>
<name>A0A1R1YP30_9FUNG</name>
<dbReference type="Pfam" id="PF00400">
    <property type="entry name" value="WD40"/>
    <property type="match status" value="1"/>
</dbReference>
<dbReference type="GO" id="GO:0045503">
    <property type="term" value="F:dynein light chain binding"/>
    <property type="evidence" value="ECO:0007669"/>
    <property type="project" value="TreeGrafter"/>
</dbReference>
<dbReference type="GO" id="GO:0005737">
    <property type="term" value="C:cytoplasm"/>
    <property type="evidence" value="ECO:0007669"/>
    <property type="project" value="UniProtKB-SubCell"/>
</dbReference>
<organism evidence="8 9">
    <name type="scientific">Smittium culicis</name>
    <dbReference type="NCBI Taxonomy" id="133412"/>
    <lineage>
        <taxon>Eukaryota</taxon>
        <taxon>Fungi</taxon>
        <taxon>Fungi incertae sedis</taxon>
        <taxon>Zoopagomycota</taxon>
        <taxon>Kickxellomycotina</taxon>
        <taxon>Harpellomycetes</taxon>
        <taxon>Harpellales</taxon>
        <taxon>Legeriomycetaceae</taxon>
        <taxon>Smittium</taxon>
    </lineage>
</organism>
<dbReference type="InterPro" id="IPR015943">
    <property type="entry name" value="WD40/YVTN_repeat-like_dom_sf"/>
</dbReference>
<comment type="subcellular location">
    <subcellularLocation>
        <location evidence="1">Cytoplasm</location>
    </subcellularLocation>
</comment>
<evidence type="ECO:0000256" key="3">
    <source>
        <dbReference type="ARBA" id="ARBA00022574"/>
    </source>
</evidence>
<sequence>MDDRRDELEKKRAKLAELRRAREERRLALINAKSSSASTQESSRSDLDSLVNSLIGTRSSEKPSAPSSIKSPVLTEEVHSSIRNASDSKSPSQFSPNSPSSQLSSFLPSSKISESISTKPPTLKSFTTIVLDLPPKEKVVYNKNVQVSTEPTEQEILELQKNENLLTQQQVQAKITEAIEAENKKRIEEEAERQKLLQAQKESDEKILILNENEQSVVLSNKKFIDFFEKSSKLIERALDEDYDFTVDYSSSAADNFYIIIFFALIVFAFILYFIHRDTTSGLSIKPIHIVKPDNIFQNRSVTDISWSSKFVELVATSYNRNILAPNDSDGIVAIWNVNLKSRPEYTFYSPSDVLKIAFNEFDHNMVIGSTYSGQIMVWDTRTKLFPVLKTLPGAHGHTQPVYSLKLVGTKNAHQLVSCSTDGQFCSWQLDMLAQPIETIYLTNPNHSRTDEVGVTCFDFADNETSAFYLGTQEGDVFSANRYDRAGTKAGLVSSDIYRGHSTVVSGLHVHPLYGPVDFTDVIATSSFDYTCKIWRPKSVLKAANPSLILNNNLENGSSVPNSKVSAIMPIHTLDTFDDYVNDVKWSPAHPAVLATADGSGKLSIFNFNEDTQVPIVSETVNDGSALSKISFNKTGKFLAASSVNGFTSIYDMGEFAAPKQDDYNKFSKTINFLTTN</sequence>
<keyword evidence="7" id="KW-0812">Transmembrane</keyword>
<keyword evidence="7" id="KW-0472">Membrane</keyword>
<evidence type="ECO:0000256" key="1">
    <source>
        <dbReference type="ARBA" id="ARBA00004496"/>
    </source>
</evidence>
<dbReference type="GO" id="GO:0010970">
    <property type="term" value="P:transport along microtubule"/>
    <property type="evidence" value="ECO:0007669"/>
    <property type="project" value="TreeGrafter"/>
</dbReference>
<comment type="caution">
    <text evidence="8">The sequence shown here is derived from an EMBL/GenBank/DDBJ whole genome shotgun (WGS) entry which is preliminary data.</text>
</comment>
<dbReference type="Gene3D" id="2.130.10.10">
    <property type="entry name" value="YVTN repeat-like/Quinoprotein amine dehydrogenase"/>
    <property type="match status" value="2"/>
</dbReference>
<evidence type="ECO:0000256" key="4">
    <source>
        <dbReference type="ARBA" id="ARBA00022737"/>
    </source>
</evidence>
<dbReference type="AlphaFoldDB" id="A0A1R1YP30"/>
<keyword evidence="7" id="KW-1133">Transmembrane helix</keyword>
<dbReference type="GO" id="GO:0045504">
    <property type="term" value="F:dynein heavy chain binding"/>
    <property type="evidence" value="ECO:0007669"/>
    <property type="project" value="TreeGrafter"/>
</dbReference>
<dbReference type="InterPro" id="IPR036322">
    <property type="entry name" value="WD40_repeat_dom_sf"/>
</dbReference>
<keyword evidence="2" id="KW-0963">Cytoplasm</keyword>
<evidence type="ECO:0000313" key="9">
    <source>
        <dbReference type="Proteomes" id="UP000187429"/>
    </source>
</evidence>
<evidence type="ECO:0000256" key="2">
    <source>
        <dbReference type="ARBA" id="ARBA00022490"/>
    </source>
</evidence>
<keyword evidence="3" id="KW-0853">WD repeat</keyword>
<accession>A0A1R1YP30</accession>
<dbReference type="GO" id="GO:0005868">
    <property type="term" value="C:cytoplasmic dynein complex"/>
    <property type="evidence" value="ECO:0007669"/>
    <property type="project" value="TreeGrafter"/>
</dbReference>
<keyword evidence="4" id="KW-0677">Repeat</keyword>
<feature type="coiled-coil region" evidence="5">
    <location>
        <begin position="1"/>
        <end position="28"/>
    </location>
</feature>
<dbReference type="InterPro" id="IPR001680">
    <property type="entry name" value="WD40_rpt"/>
</dbReference>
<feature type="transmembrane region" description="Helical" evidence="7">
    <location>
        <begin position="257"/>
        <end position="275"/>
    </location>
</feature>
<protein>
    <submittedName>
        <fullName evidence="8">Cytoplasmic dynein 1 intermediate chain 1</fullName>
    </submittedName>
</protein>
<evidence type="ECO:0000256" key="5">
    <source>
        <dbReference type="SAM" id="Coils"/>
    </source>
</evidence>
<reference evidence="9" key="1">
    <citation type="submission" date="2017-01" db="EMBL/GenBank/DDBJ databases">
        <authorList>
            <person name="Wang Y."/>
            <person name="White M."/>
            <person name="Kvist S."/>
            <person name="Moncalvo J.-M."/>
        </authorList>
    </citation>
    <scope>NUCLEOTIDE SEQUENCE [LARGE SCALE GENOMIC DNA]</scope>
    <source>
        <strain evidence="9">ID-206-W2</strain>
    </source>
</reference>
<dbReference type="EMBL" id="LSSM01000516">
    <property type="protein sequence ID" value="OMJ28669.1"/>
    <property type="molecule type" value="Genomic_DNA"/>
</dbReference>
<gene>
    <name evidence="8" type="ORF">AYI69_g1855</name>
</gene>
<dbReference type="OrthoDB" id="366230at2759"/>
<feature type="region of interest" description="Disordered" evidence="6">
    <location>
        <begin position="29"/>
        <end position="106"/>
    </location>
</feature>
<dbReference type="PANTHER" id="PTHR12442">
    <property type="entry name" value="DYNEIN INTERMEDIATE CHAIN"/>
    <property type="match status" value="1"/>
</dbReference>
<keyword evidence="9" id="KW-1185">Reference proteome</keyword>
<evidence type="ECO:0000313" key="8">
    <source>
        <dbReference type="EMBL" id="OMJ28669.1"/>
    </source>
</evidence>
<evidence type="ECO:0000256" key="6">
    <source>
        <dbReference type="SAM" id="MobiDB-lite"/>
    </source>
</evidence>
<keyword evidence="5" id="KW-0175">Coiled coil</keyword>
<evidence type="ECO:0000256" key="7">
    <source>
        <dbReference type="SAM" id="Phobius"/>
    </source>
</evidence>
<dbReference type="InterPro" id="IPR050687">
    <property type="entry name" value="Dynein_IC"/>
</dbReference>